<organism evidence="1 2">
    <name type="scientific">Plectus sambesii</name>
    <dbReference type="NCBI Taxonomy" id="2011161"/>
    <lineage>
        <taxon>Eukaryota</taxon>
        <taxon>Metazoa</taxon>
        <taxon>Ecdysozoa</taxon>
        <taxon>Nematoda</taxon>
        <taxon>Chromadorea</taxon>
        <taxon>Plectida</taxon>
        <taxon>Plectina</taxon>
        <taxon>Plectoidea</taxon>
        <taxon>Plectidae</taxon>
        <taxon>Plectus</taxon>
    </lineage>
</organism>
<name>A0A914VC66_9BILA</name>
<dbReference type="AlphaFoldDB" id="A0A914VC66"/>
<evidence type="ECO:0000313" key="1">
    <source>
        <dbReference type="Proteomes" id="UP000887566"/>
    </source>
</evidence>
<proteinExistence type="predicted"/>
<sequence length="86" mass="9310">TTSSETVSIASRSAPYVLLEEQYTYALRAAAALTTSGRQRGRFRREPVATGAHRNCPTVELELDAALDGADEPARQTITEARESTV</sequence>
<reference evidence="2" key="1">
    <citation type="submission" date="2022-11" db="UniProtKB">
        <authorList>
            <consortium name="WormBaseParasite"/>
        </authorList>
    </citation>
    <scope>IDENTIFICATION</scope>
</reference>
<keyword evidence="1" id="KW-1185">Reference proteome</keyword>
<dbReference type="WBParaSite" id="PSAMB.scaffold17734size1065.g37390.t1">
    <property type="protein sequence ID" value="PSAMB.scaffold17734size1065.g37390.t1"/>
    <property type="gene ID" value="PSAMB.scaffold17734size1065.g37390"/>
</dbReference>
<accession>A0A914VC66</accession>
<evidence type="ECO:0000313" key="2">
    <source>
        <dbReference type="WBParaSite" id="PSAMB.scaffold17734size1065.g37390.t1"/>
    </source>
</evidence>
<protein>
    <submittedName>
        <fullName evidence="2">Uncharacterized protein</fullName>
    </submittedName>
</protein>
<dbReference type="Proteomes" id="UP000887566">
    <property type="component" value="Unplaced"/>
</dbReference>